<evidence type="ECO:0000313" key="1">
    <source>
        <dbReference type="EMBL" id="PIA14524.1"/>
    </source>
</evidence>
<dbReference type="EMBL" id="KZ303516">
    <property type="protein sequence ID" value="PIA14524.1"/>
    <property type="molecule type" value="Genomic_DNA"/>
</dbReference>
<proteinExistence type="predicted"/>
<reference evidence="1 2" key="1">
    <citation type="journal article" date="2015" name="Genome Biol. Evol.">
        <title>Phylogenomic analyses indicate that early fungi evolved digesting cell walls of algal ancestors of land plants.</title>
        <authorList>
            <person name="Chang Y."/>
            <person name="Wang S."/>
            <person name="Sekimoto S."/>
            <person name="Aerts A.L."/>
            <person name="Choi C."/>
            <person name="Clum A."/>
            <person name="LaButti K.M."/>
            <person name="Lindquist E.A."/>
            <person name="Yee Ngan C."/>
            <person name="Ohm R.A."/>
            <person name="Salamov A.A."/>
            <person name="Grigoriev I.V."/>
            <person name="Spatafora J.W."/>
            <person name="Berbee M.L."/>
        </authorList>
    </citation>
    <scope>NUCLEOTIDE SEQUENCE [LARGE SCALE GENOMIC DNA]</scope>
    <source>
        <strain evidence="1 2">NRRL 1564</strain>
    </source>
</reference>
<dbReference type="Proteomes" id="UP000242474">
    <property type="component" value="Unassembled WGS sequence"/>
</dbReference>
<organism evidence="1 2">
    <name type="scientific">Coemansia reversa (strain ATCC 12441 / NRRL 1564)</name>
    <dbReference type="NCBI Taxonomy" id="763665"/>
    <lineage>
        <taxon>Eukaryota</taxon>
        <taxon>Fungi</taxon>
        <taxon>Fungi incertae sedis</taxon>
        <taxon>Zoopagomycota</taxon>
        <taxon>Kickxellomycotina</taxon>
        <taxon>Kickxellomycetes</taxon>
        <taxon>Kickxellales</taxon>
        <taxon>Kickxellaceae</taxon>
        <taxon>Coemansia</taxon>
    </lineage>
</organism>
<protein>
    <submittedName>
        <fullName evidence="1">Uncharacterized protein</fullName>
    </submittedName>
</protein>
<sequence length="117" mass="13443">MSYSREEFKDGIYDWMGTIPEPKVYSKQPNVNYSNSSITNAEPASMYNSKDADKNHDAARKNFLGETDASLDEPCFYDAEYKVYRHDNGTVNNIDGEILEFSETEKALIRKKNLNLK</sequence>
<keyword evidence="2" id="KW-1185">Reference proteome</keyword>
<dbReference type="AlphaFoldDB" id="A0A2G5B6A0"/>
<name>A0A2G5B6A0_COERN</name>
<accession>A0A2G5B6A0</accession>
<gene>
    <name evidence="1" type="ORF">COEREDRAFT_88621</name>
</gene>
<evidence type="ECO:0000313" key="2">
    <source>
        <dbReference type="Proteomes" id="UP000242474"/>
    </source>
</evidence>